<organism evidence="1 2">
    <name type="scientific">Dyadobacter fanqingshengii</name>
    <dbReference type="NCBI Taxonomy" id="2906443"/>
    <lineage>
        <taxon>Bacteria</taxon>
        <taxon>Pseudomonadati</taxon>
        <taxon>Bacteroidota</taxon>
        <taxon>Cytophagia</taxon>
        <taxon>Cytophagales</taxon>
        <taxon>Spirosomataceae</taxon>
        <taxon>Dyadobacter</taxon>
    </lineage>
</organism>
<evidence type="ECO:0000313" key="1">
    <source>
        <dbReference type="EMBL" id="MCF0039749.1"/>
    </source>
</evidence>
<dbReference type="RefSeq" id="WP_234612188.1">
    <property type="nucleotide sequence ID" value="NZ_CP098806.1"/>
</dbReference>
<name>A0A9X1P8R5_9BACT</name>
<gene>
    <name evidence="1" type="ORF">LXM24_06590</name>
</gene>
<evidence type="ECO:0000313" key="2">
    <source>
        <dbReference type="Proteomes" id="UP001139700"/>
    </source>
</evidence>
<accession>A0A9X1P8R5</accession>
<sequence>MRFWPGSRAVVFEAILDLIQAYIPALSLFGKGFGTISLIAKAFVVGLIDTVSNAGKAFFFLG</sequence>
<keyword evidence="2" id="KW-1185">Reference proteome</keyword>
<dbReference type="Proteomes" id="UP001139700">
    <property type="component" value="Unassembled WGS sequence"/>
</dbReference>
<protein>
    <submittedName>
        <fullName evidence="1">Uncharacterized protein</fullName>
    </submittedName>
</protein>
<dbReference type="EMBL" id="JAJTTA010000002">
    <property type="protein sequence ID" value="MCF0039749.1"/>
    <property type="molecule type" value="Genomic_DNA"/>
</dbReference>
<reference evidence="1" key="1">
    <citation type="submission" date="2021-12" db="EMBL/GenBank/DDBJ databases">
        <title>Novel species in genus Dyadobacter.</title>
        <authorList>
            <person name="Ma C."/>
        </authorList>
    </citation>
    <scope>NUCLEOTIDE SEQUENCE</scope>
    <source>
        <strain evidence="1">CY399</strain>
    </source>
</reference>
<comment type="caution">
    <text evidence="1">The sequence shown here is derived from an EMBL/GenBank/DDBJ whole genome shotgun (WGS) entry which is preliminary data.</text>
</comment>
<dbReference type="AlphaFoldDB" id="A0A9X1P8R5"/>
<proteinExistence type="predicted"/>